<feature type="coiled-coil region" evidence="2">
    <location>
        <begin position="339"/>
        <end position="366"/>
    </location>
</feature>
<evidence type="ECO:0000256" key="4">
    <source>
        <dbReference type="SAM" id="Phobius"/>
    </source>
</evidence>
<feature type="domain" description="Band 7" evidence="5">
    <location>
        <begin position="147"/>
        <end position="310"/>
    </location>
</feature>
<evidence type="ECO:0000256" key="2">
    <source>
        <dbReference type="SAM" id="Coils"/>
    </source>
</evidence>
<feature type="region of interest" description="Disordered" evidence="3">
    <location>
        <begin position="1"/>
        <end position="39"/>
    </location>
</feature>
<keyword evidence="4" id="KW-1133">Transmembrane helix</keyword>
<dbReference type="STRING" id="1050202.GCA_000384035_03160"/>
<gene>
    <name evidence="6" type="ORF">CEP50_09450</name>
</gene>
<dbReference type="PANTHER" id="PTHR10264:SF19">
    <property type="entry name" value="AT06885P-RELATED"/>
    <property type="match status" value="1"/>
</dbReference>
<keyword evidence="2" id="KW-0175">Coiled coil</keyword>
<dbReference type="Pfam" id="PF01145">
    <property type="entry name" value="Band_7"/>
    <property type="match status" value="1"/>
</dbReference>
<comment type="similarity">
    <text evidence="1">Belongs to the band 7/mec-2 family.</text>
</comment>
<dbReference type="PANTHER" id="PTHR10264">
    <property type="entry name" value="BAND 7 PROTEIN-RELATED"/>
    <property type="match status" value="1"/>
</dbReference>
<dbReference type="GO" id="GO:0005886">
    <property type="term" value="C:plasma membrane"/>
    <property type="evidence" value="ECO:0007669"/>
    <property type="project" value="InterPro"/>
</dbReference>
<evidence type="ECO:0000313" key="6">
    <source>
        <dbReference type="EMBL" id="PRW63544.1"/>
    </source>
</evidence>
<evidence type="ECO:0000256" key="3">
    <source>
        <dbReference type="SAM" id="MobiDB-lite"/>
    </source>
</evidence>
<name>A0A2T0GWS3_ACTMO</name>
<dbReference type="InterPro" id="IPR043202">
    <property type="entry name" value="Band-7_stomatin-like"/>
</dbReference>
<dbReference type="SMART" id="SM00244">
    <property type="entry name" value="PHB"/>
    <property type="match status" value="1"/>
</dbReference>
<evidence type="ECO:0000256" key="1">
    <source>
        <dbReference type="ARBA" id="ARBA00008164"/>
    </source>
</evidence>
<dbReference type="Proteomes" id="UP000239352">
    <property type="component" value="Unassembled WGS sequence"/>
</dbReference>
<dbReference type="InterPro" id="IPR001107">
    <property type="entry name" value="Band_7"/>
</dbReference>
<comment type="caution">
    <text evidence="6">The sequence shown here is derived from an EMBL/GenBank/DDBJ whole genome shotgun (WGS) entry which is preliminary data.</text>
</comment>
<keyword evidence="7" id="KW-1185">Reference proteome</keyword>
<feature type="compositionally biased region" description="Acidic residues" evidence="3">
    <location>
        <begin position="537"/>
        <end position="548"/>
    </location>
</feature>
<protein>
    <submittedName>
        <fullName evidence="6">Band 7 protein</fullName>
    </submittedName>
</protein>
<reference evidence="6 7" key="1">
    <citation type="submission" date="2018-03" db="EMBL/GenBank/DDBJ databases">
        <title>Actinopolyspora mortivallis from Sahara, screening for active biomolecules.</title>
        <authorList>
            <person name="Selama O."/>
            <person name="Wellington E.M.H."/>
            <person name="Hacene H."/>
        </authorList>
    </citation>
    <scope>NUCLEOTIDE SEQUENCE [LARGE SCALE GENOMIC DNA]</scope>
    <source>
        <strain evidence="6 7">M5A</strain>
    </source>
</reference>
<sequence length="548" mass="59812">MSIAAAGRQAMSVARENQPSSPGGEPAGEEADEFAIDPTDFLSAREQGSSAGTRIEQRTAPMEEVAALVNNSVPERGDDGERVNVICPVVIPKRNALTKLGFPLLVLLALVLLGTLVVHTTGTGAAWVGPHVWVLLVVLAVLLWLRRSIVMVPEGCQAMITKFSKLDRTVGPGRTLLLDPRKQVSYVLNTTREYPFNAPISEAPTRSGIKASVDLFLQFRIEDPTQFMFALGAVSGFSDKLTNAVSEVTRSLIYQQRAEDIYDLVGESTQELLDSLNEQFLPAVRLTSANITHAEPSSQQYRADLAAPEMVRMAKEAYTYEYELSLRKEQDEGDLNKELASMNESLSGIRAEIASYQAQMDTALERETNRAKAQARQRFVEAESTANANSALLEAQALDIRAVSAANNPEILEYHYERDLLDRLEGLAEHLPVLVSLGDDENIDYLSAARRMLGTSRDGAGLSEEDVSAIQQRTEAIRERIRQREPEIEQLLAEGGHLSNEGTSTEADQDEEDTPAAEADAPTGRAGHGTAPHDDPAESEEDSQAGEQ</sequence>
<dbReference type="InParanoid" id="A0A2T0GWS3"/>
<feature type="region of interest" description="Disordered" evidence="3">
    <location>
        <begin position="492"/>
        <end position="548"/>
    </location>
</feature>
<evidence type="ECO:0000313" key="7">
    <source>
        <dbReference type="Proteomes" id="UP000239352"/>
    </source>
</evidence>
<dbReference type="Gene3D" id="3.30.479.30">
    <property type="entry name" value="Band 7 domain"/>
    <property type="match status" value="1"/>
</dbReference>
<keyword evidence="4" id="KW-0812">Transmembrane</keyword>
<proteinExistence type="inferred from homology"/>
<dbReference type="SUPFAM" id="SSF117892">
    <property type="entry name" value="Band 7/SPFH domain"/>
    <property type="match status" value="1"/>
</dbReference>
<feature type="transmembrane region" description="Helical" evidence="4">
    <location>
        <begin position="100"/>
        <end position="118"/>
    </location>
</feature>
<feature type="transmembrane region" description="Helical" evidence="4">
    <location>
        <begin position="124"/>
        <end position="145"/>
    </location>
</feature>
<dbReference type="EMBL" id="PVSR01000012">
    <property type="protein sequence ID" value="PRW63544.1"/>
    <property type="molecule type" value="Genomic_DNA"/>
</dbReference>
<organism evidence="6 7">
    <name type="scientific">Actinopolyspora mortivallis</name>
    <dbReference type="NCBI Taxonomy" id="33906"/>
    <lineage>
        <taxon>Bacteria</taxon>
        <taxon>Bacillati</taxon>
        <taxon>Actinomycetota</taxon>
        <taxon>Actinomycetes</taxon>
        <taxon>Actinopolysporales</taxon>
        <taxon>Actinopolysporaceae</taxon>
        <taxon>Actinopolyspora</taxon>
    </lineage>
</organism>
<dbReference type="AlphaFoldDB" id="A0A2T0GWS3"/>
<dbReference type="InterPro" id="IPR036013">
    <property type="entry name" value="Band_7/SPFH_dom_sf"/>
</dbReference>
<evidence type="ECO:0000259" key="5">
    <source>
        <dbReference type="SMART" id="SM00244"/>
    </source>
</evidence>
<keyword evidence="4" id="KW-0472">Membrane</keyword>
<accession>A0A2T0GWS3</accession>
<dbReference type="RefSeq" id="WP_106113572.1">
    <property type="nucleotide sequence ID" value="NZ_PVSR01000012.1"/>
</dbReference>